<protein>
    <submittedName>
        <fullName evidence="2">Phage tail protein</fullName>
    </submittedName>
</protein>
<name>A0A3B7MLF8_9BACT</name>
<dbReference type="OrthoDB" id="9810174at2"/>
<dbReference type="RefSeq" id="WP_119050930.1">
    <property type="nucleotide sequence ID" value="NZ_CP032157.1"/>
</dbReference>
<dbReference type="Gene3D" id="3.90.1340.10">
    <property type="entry name" value="Phage tail collar domain"/>
    <property type="match status" value="1"/>
</dbReference>
<dbReference type="Proteomes" id="UP000263900">
    <property type="component" value="Chromosome"/>
</dbReference>
<proteinExistence type="predicted"/>
<feature type="domain" description="Phage tail collar" evidence="1">
    <location>
        <begin position="8"/>
        <end position="62"/>
    </location>
</feature>
<sequence length="180" mass="18918">MQGTMAVVTCFAADFAPKYWALCNGQILAIAQNQALFSLLGTTYGGNGTTTFALPDLRGRSIVSQGNGPGLQPYTLGQKTGTETITLNANNVPPHQHVGNTNFYLQADNLPGGDGSAEYNFPAGYDNAYAPAPTANVNMLQPAYSGTINPAGGGQPIPVLMPYLVINHIICLQGIFPSRN</sequence>
<dbReference type="EMBL" id="CP032157">
    <property type="protein sequence ID" value="AXY75048.1"/>
    <property type="molecule type" value="Genomic_DNA"/>
</dbReference>
<evidence type="ECO:0000259" key="1">
    <source>
        <dbReference type="Pfam" id="PF07484"/>
    </source>
</evidence>
<dbReference type="KEGG" id="pseg:D3H65_14145"/>
<dbReference type="SUPFAM" id="SSF88874">
    <property type="entry name" value="Receptor-binding domain of short tail fibre protein gp12"/>
    <property type="match status" value="1"/>
</dbReference>
<evidence type="ECO:0000313" key="3">
    <source>
        <dbReference type="Proteomes" id="UP000263900"/>
    </source>
</evidence>
<reference evidence="2 3" key="1">
    <citation type="submission" date="2018-09" db="EMBL/GenBank/DDBJ databases">
        <title>Genome sequencing of strain 6GH32-13.</title>
        <authorList>
            <person name="Weon H.-Y."/>
            <person name="Heo J."/>
            <person name="Kwon S.-W."/>
        </authorList>
    </citation>
    <scope>NUCLEOTIDE SEQUENCE [LARGE SCALE GENOMIC DNA]</scope>
    <source>
        <strain evidence="2 3">5GH32-13</strain>
    </source>
</reference>
<dbReference type="Pfam" id="PF07484">
    <property type="entry name" value="Collar"/>
    <property type="match status" value="1"/>
</dbReference>
<evidence type="ECO:0000313" key="2">
    <source>
        <dbReference type="EMBL" id="AXY75048.1"/>
    </source>
</evidence>
<dbReference type="InterPro" id="IPR037053">
    <property type="entry name" value="Phage_tail_collar_dom_sf"/>
</dbReference>
<dbReference type="InterPro" id="IPR011083">
    <property type="entry name" value="Phage_tail_collar_dom"/>
</dbReference>
<keyword evidence="3" id="KW-1185">Reference proteome</keyword>
<accession>A0A3B7MLF8</accession>
<gene>
    <name evidence="2" type="ORF">D3H65_14145</name>
</gene>
<dbReference type="AlphaFoldDB" id="A0A3B7MLF8"/>
<organism evidence="2 3">
    <name type="scientific">Paraflavitalea soli</name>
    <dbReference type="NCBI Taxonomy" id="2315862"/>
    <lineage>
        <taxon>Bacteria</taxon>
        <taxon>Pseudomonadati</taxon>
        <taxon>Bacteroidota</taxon>
        <taxon>Chitinophagia</taxon>
        <taxon>Chitinophagales</taxon>
        <taxon>Chitinophagaceae</taxon>
        <taxon>Paraflavitalea</taxon>
    </lineage>
</organism>